<dbReference type="RefSeq" id="WP_084272936.1">
    <property type="nucleotide sequence ID" value="NZ_FWYE01000003.1"/>
</dbReference>
<organism evidence="1 2">
    <name type="scientific">Picrophilus torridus (strain ATCC 700027 / DSM 9790 / JCM 10055 / NBRC 100828 / KAW 2/3)</name>
    <dbReference type="NCBI Taxonomy" id="1122961"/>
    <lineage>
        <taxon>Archaea</taxon>
        <taxon>Methanobacteriati</taxon>
        <taxon>Thermoplasmatota</taxon>
        <taxon>Thermoplasmata</taxon>
        <taxon>Thermoplasmatales</taxon>
        <taxon>Picrophilaceae</taxon>
        <taxon>Picrophilus</taxon>
    </lineage>
</organism>
<reference evidence="1 2" key="1">
    <citation type="submission" date="2017-04" db="EMBL/GenBank/DDBJ databases">
        <authorList>
            <person name="Varghese N."/>
            <person name="Submissions S."/>
        </authorList>
    </citation>
    <scope>NUCLEOTIDE SEQUENCE [LARGE SCALE GENOMIC DNA]</scope>
    <source>
        <strain evidence="1 2">DSM 9789</strain>
    </source>
</reference>
<accession>A0A8G2L7N8</accession>
<keyword evidence="2" id="KW-1185">Reference proteome</keyword>
<evidence type="ECO:0000313" key="1">
    <source>
        <dbReference type="EMBL" id="SMD31210.1"/>
    </source>
</evidence>
<gene>
    <name evidence="1" type="ORF">SAMN02745355_1133</name>
</gene>
<proteinExistence type="predicted"/>
<name>A0A8G2L7N8_PICTO</name>
<dbReference type="AlphaFoldDB" id="A0A8G2L7N8"/>
<protein>
    <submittedName>
        <fullName evidence="1">Uncharacterized protein</fullName>
    </submittedName>
</protein>
<dbReference type="Proteomes" id="UP000192315">
    <property type="component" value="Unassembled WGS sequence"/>
</dbReference>
<evidence type="ECO:0000313" key="2">
    <source>
        <dbReference type="Proteomes" id="UP000192315"/>
    </source>
</evidence>
<sequence>MKPHINKNRLEEYVIENPSFKLYEKNDYIELHFFPNTPEAQAHFPDGEQVEHVMYGEIIDDDIYFYKFETNSSLGKTETEILDDDPIMEWLKYI</sequence>
<dbReference type="EMBL" id="FWYE01000003">
    <property type="protein sequence ID" value="SMD31210.1"/>
    <property type="molecule type" value="Genomic_DNA"/>
</dbReference>
<comment type="caution">
    <text evidence="1">The sequence shown here is derived from an EMBL/GenBank/DDBJ whole genome shotgun (WGS) entry which is preliminary data.</text>
</comment>